<name>A0ACD5G5X8_BORAD</name>
<evidence type="ECO:0000313" key="2">
    <source>
        <dbReference type="Proteomes" id="UP001305787"/>
    </source>
</evidence>
<reference evidence="1" key="1">
    <citation type="submission" date="2024-11" db="EMBL/GenBank/DDBJ databases">
        <title>Sequencing of Borrelia variable plasmids from multiple Borrelia sensu lato isolates.</title>
        <authorList>
            <person name="Mongodin E.F."/>
            <person name="Rudenko N."/>
            <person name="Fraser C.M."/>
            <person name="Schutzer S."/>
            <person name="Luft B."/>
            <person name="Morgan R."/>
            <person name="Casjens S."/>
            <person name="Qiu W."/>
        </authorList>
    </citation>
    <scope>NUCLEOTIDE SEQUENCE</scope>
    <source>
        <strain evidence="1">21038</strain>
    </source>
</reference>
<gene>
    <name evidence="1" type="ORF">QIA45_05090</name>
</gene>
<keyword evidence="1" id="KW-0489">Methyltransferase</keyword>
<dbReference type="Proteomes" id="UP001305787">
    <property type="component" value="Plasmid lp28-7"/>
</dbReference>
<keyword evidence="2" id="KW-1185">Reference proteome</keyword>
<protein>
    <submittedName>
        <fullName evidence="1">N-6 DNA methylase</fullName>
    </submittedName>
</protein>
<dbReference type="EMBL" id="CP179264">
    <property type="protein sequence ID" value="XOU13261.1"/>
    <property type="molecule type" value="Genomic_DNA"/>
</dbReference>
<proteinExistence type="predicted"/>
<organism evidence="1 2">
    <name type="scientific">Borrelia andersonii</name>
    <name type="common">Borreliella andersonii</name>
    <dbReference type="NCBI Taxonomy" id="42109"/>
    <lineage>
        <taxon>Bacteria</taxon>
        <taxon>Pseudomonadati</taxon>
        <taxon>Spirochaetota</taxon>
        <taxon>Spirochaetia</taxon>
        <taxon>Spirochaetales</taxon>
        <taxon>Borreliaceae</taxon>
        <taxon>Borreliella</taxon>
    </lineage>
</organism>
<keyword evidence="1" id="KW-0614">Plasmid</keyword>
<evidence type="ECO:0000313" key="1">
    <source>
        <dbReference type="EMBL" id="XOU13261.1"/>
    </source>
</evidence>
<geneLocation type="plasmid" evidence="1 2">
    <name>lp28-7</name>
</geneLocation>
<accession>A0ACD5G5X8</accession>
<keyword evidence="1" id="KW-0808">Transferase</keyword>
<sequence length="245" mass="28784">MIINFFNIKDFIPANFFLMQNVLKIIEDISKEDEFSTIKWILKELISTVNSIDSEVVFKKLSFDRLGLTSKDPYIYFYENFLAKYDGSLRRAKGVYYTPKAIVSFMVRSLHEMLKKEFKLNNGFANKNEVKVLDFATGTGTFLLEVIKTVFDNISKESVKQEEYIDKHIFKNLYGFEYLIAPYVVAHLKLSQYLKDSCNADFRSKDKRLKIFLTNTIDKKEITEKKGLNSLFMEIYFCQLVKKMN</sequence>